<dbReference type="EMBL" id="SOCE01000002">
    <property type="protein sequence ID" value="TDU84427.1"/>
    <property type="molecule type" value="Genomic_DNA"/>
</dbReference>
<feature type="transmembrane region" description="Helical" evidence="1">
    <location>
        <begin position="255"/>
        <end position="278"/>
    </location>
</feature>
<gene>
    <name evidence="2" type="ORF">EV138_6898</name>
</gene>
<dbReference type="InterPro" id="IPR039672">
    <property type="entry name" value="MFS_2"/>
</dbReference>
<dbReference type="GO" id="GO:0005886">
    <property type="term" value="C:plasma membrane"/>
    <property type="evidence" value="ECO:0007669"/>
    <property type="project" value="TreeGrafter"/>
</dbReference>
<feature type="transmembrane region" description="Helical" evidence="1">
    <location>
        <begin position="384"/>
        <end position="407"/>
    </location>
</feature>
<dbReference type="Pfam" id="PF13347">
    <property type="entry name" value="MFS_2"/>
    <property type="match status" value="1"/>
</dbReference>
<reference evidence="2 3" key="1">
    <citation type="submission" date="2019-03" db="EMBL/GenBank/DDBJ databases">
        <title>Genomic Encyclopedia of Type Strains, Phase III (KMG-III): the genomes of soil and plant-associated and newly described type strains.</title>
        <authorList>
            <person name="Whitman W."/>
        </authorList>
    </citation>
    <scope>NUCLEOTIDE SEQUENCE [LARGE SCALE GENOMIC DNA]</scope>
    <source>
        <strain evidence="2 3">VKM Ac-2575</strain>
    </source>
</reference>
<feature type="transmembrane region" description="Helical" evidence="1">
    <location>
        <begin position="205"/>
        <end position="223"/>
    </location>
</feature>
<organism evidence="2 3">
    <name type="scientific">Kribbella voronezhensis</name>
    <dbReference type="NCBI Taxonomy" id="2512212"/>
    <lineage>
        <taxon>Bacteria</taxon>
        <taxon>Bacillati</taxon>
        <taxon>Actinomycetota</taxon>
        <taxon>Actinomycetes</taxon>
        <taxon>Propionibacteriales</taxon>
        <taxon>Kribbellaceae</taxon>
        <taxon>Kribbella</taxon>
    </lineage>
</organism>
<dbReference type="AlphaFoldDB" id="A0A4R7T0N9"/>
<feature type="transmembrane region" description="Helical" evidence="1">
    <location>
        <begin position="317"/>
        <end position="336"/>
    </location>
</feature>
<evidence type="ECO:0000313" key="3">
    <source>
        <dbReference type="Proteomes" id="UP000295151"/>
    </source>
</evidence>
<sequence length="464" mass="48227">MRSGQVPVDNVLHGVAFCWHASAMSDQPLPRSVRIGYALGSVATGSFATVPGLLLLPYLTDTLGIAAAVAGAIVLLPKALDVVLNPVAGRISDRYRSALGPRRPFLLRGGLSLAACFAVLFAGPDLDSQLVDAAWVLLAFVGCATAYAFFQVPYIAMPAEITDDYRERTSLMSWRVAVLTVAILISGGSSPAIRDAIGGRDGYRVMGLVVALLLTIGTVGAYYGTRRAPVGRPGEATGTLREQLRVVAQAANFRWLLLTLMLQALAIGSMLAGIDYLARYVLRDPGGASIAFICVVGPALVVSPVWLAVGNRFGKKAGFQAASAVLALGALALLPAEHVPAWCVYLATGVVGIGFTGVQVFPLAMLPDVAAVDAARSGVRRAGVFTGIWTAGETLGLALGPGLYALVLAAGGYVSSTGRDAVQPDSAVTAIVAGMSVVPVALTVASFFTLQRYRLTADEVLEAR</sequence>
<comment type="caution">
    <text evidence="2">The sequence shown here is derived from an EMBL/GenBank/DDBJ whole genome shotgun (WGS) entry which is preliminary data.</text>
</comment>
<dbReference type="PANTHER" id="PTHR11328:SF24">
    <property type="entry name" value="MAJOR FACILITATOR SUPERFAMILY (MFS) PROFILE DOMAIN-CONTAINING PROTEIN"/>
    <property type="match status" value="1"/>
</dbReference>
<feature type="transmembrane region" description="Helical" evidence="1">
    <location>
        <begin position="135"/>
        <end position="156"/>
    </location>
</feature>
<keyword evidence="3" id="KW-1185">Reference proteome</keyword>
<feature type="transmembrane region" description="Helical" evidence="1">
    <location>
        <begin position="427"/>
        <end position="450"/>
    </location>
</feature>
<feature type="transmembrane region" description="Helical" evidence="1">
    <location>
        <begin position="342"/>
        <end position="364"/>
    </location>
</feature>
<keyword evidence="1" id="KW-0812">Transmembrane</keyword>
<dbReference type="Gene3D" id="1.20.1250.20">
    <property type="entry name" value="MFS general substrate transporter like domains"/>
    <property type="match status" value="1"/>
</dbReference>
<dbReference type="GO" id="GO:0015293">
    <property type="term" value="F:symporter activity"/>
    <property type="evidence" value="ECO:0007669"/>
    <property type="project" value="InterPro"/>
</dbReference>
<dbReference type="Proteomes" id="UP000295151">
    <property type="component" value="Unassembled WGS sequence"/>
</dbReference>
<keyword evidence="1" id="KW-1133">Transmembrane helix</keyword>
<feature type="transmembrane region" description="Helical" evidence="1">
    <location>
        <begin position="35"/>
        <end position="59"/>
    </location>
</feature>
<feature type="transmembrane region" description="Helical" evidence="1">
    <location>
        <begin position="290"/>
        <end position="310"/>
    </location>
</feature>
<protein>
    <submittedName>
        <fullName evidence="2">Na+/melibiose symporter-like transporter</fullName>
    </submittedName>
</protein>
<accession>A0A4R7T0N9</accession>
<feature type="transmembrane region" description="Helical" evidence="1">
    <location>
        <begin position="176"/>
        <end position="193"/>
    </location>
</feature>
<feature type="transmembrane region" description="Helical" evidence="1">
    <location>
        <begin position="65"/>
        <end position="84"/>
    </location>
</feature>
<name>A0A4R7T0N9_9ACTN</name>
<keyword evidence="1" id="KW-0472">Membrane</keyword>
<evidence type="ECO:0000313" key="2">
    <source>
        <dbReference type="EMBL" id="TDU84427.1"/>
    </source>
</evidence>
<proteinExistence type="predicted"/>
<feature type="transmembrane region" description="Helical" evidence="1">
    <location>
        <begin position="105"/>
        <end position="123"/>
    </location>
</feature>
<dbReference type="GO" id="GO:0008643">
    <property type="term" value="P:carbohydrate transport"/>
    <property type="evidence" value="ECO:0007669"/>
    <property type="project" value="InterPro"/>
</dbReference>
<evidence type="ECO:0000256" key="1">
    <source>
        <dbReference type="SAM" id="Phobius"/>
    </source>
</evidence>
<dbReference type="SUPFAM" id="SSF103473">
    <property type="entry name" value="MFS general substrate transporter"/>
    <property type="match status" value="1"/>
</dbReference>
<dbReference type="InterPro" id="IPR036259">
    <property type="entry name" value="MFS_trans_sf"/>
</dbReference>
<dbReference type="PANTHER" id="PTHR11328">
    <property type="entry name" value="MAJOR FACILITATOR SUPERFAMILY DOMAIN-CONTAINING PROTEIN"/>
    <property type="match status" value="1"/>
</dbReference>